<dbReference type="PANTHER" id="PTHR31900">
    <property type="entry name" value="F-BOX/RNI SUPERFAMILY PROTEIN-RELATED"/>
    <property type="match status" value="1"/>
</dbReference>
<sequence>MPRPLKSLTFEEQYSHSENVTLELLEVNTSSLEYLRLKLRGCYKQILVCDYPNINKACLDIYHKPRHVAWVPKLLRALCKTKFLWLQVSTIQCLIRAPVLDLPDFCNLIQLQLDFYSFKSRLLIDLLHNCPKLQALKINISEFVLDYWYGSYSYLNSHKRNDWTQPLSVPNCIVSDLSTVEYRGYRNTPEEHEFTAYILQKGLVLKTMRIHAKYCDLPLKGEVFKALSKIQRGSSMCRVEPSSPQHNVLCSFSTYNQSVPVSPNYNLSSVLNIKKPQSSQTTPSPVTSNNTINNLYNK</sequence>
<dbReference type="Pfam" id="PF08387">
    <property type="entry name" value="FBD"/>
    <property type="match status" value="1"/>
</dbReference>
<evidence type="ECO:0000256" key="1">
    <source>
        <dbReference type="SAM" id="MobiDB-lite"/>
    </source>
</evidence>
<feature type="domain" description="FBD" evidence="2">
    <location>
        <begin position="171"/>
        <end position="242"/>
    </location>
</feature>
<gene>
    <name evidence="3" type="ORF">Ahy_B09g094970</name>
</gene>
<organism evidence="3 4">
    <name type="scientific">Arachis hypogaea</name>
    <name type="common">Peanut</name>
    <dbReference type="NCBI Taxonomy" id="3818"/>
    <lineage>
        <taxon>Eukaryota</taxon>
        <taxon>Viridiplantae</taxon>
        <taxon>Streptophyta</taxon>
        <taxon>Embryophyta</taxon>
        <taxon>Tracheophyta</taxon>
        <taxon>Spermatophyta</taxon>
        <taxon>Magnoliopsida</taxon>
        <taxon>eudicotyledons</taxon>
        <taxon>Gunneridae</taxon>
        <taxon>Pentapetalae</taxon>
        <taxon>rosids</taxon>
        <taxon>fabids</taxon>
        <taxon>Fabales</taxon>
        <taxon>Fabaceae</taxon>
        <taxon>Papilionoideae</taxon>
        <taxon>50 kb inversion clade</taxon>
        <taxon>dalbergioids sensu lato</taxon>
        <taxon>Dalbergieae</taxon>
        <taxon>Pterocarpus clade</taxon>
        <taxon>Arachis</taxon>
    </lineage>
</organism>
<name>A0A444XCX4_ARAHY</name>
<dbReference type="AlphaFoldDB" id="A0A444XCX4"/>
<feature type="region of interest" description="Disordered" evidence="1">
    <location>
        <begin position="276"/>
        <end position="298"/>
    </location>
</feature>
<evidence type="ECO:0000313" key="4">
    <source>
        <dbReference type="Proteomes" id="UP000289738"/>
    </source>
</evidence>
<comment type="caution">
    <text evidence="3">The sequence shown here is derived from an EMBL/GenBank/DDBJ whole genome shotgun (WGS) entry which is preliminary data.</text>
</comment>
<dbReference type="InterPro" id="IPR006566">
    <property type="entry name" value="FBD"/>
</dbReference>
<dbReference type="SMART" id="SM00579">
    <property type="entry name" value="FBD"/>
    <property type="match status" value="1"/>
</dbReference>
<dbReference type="InterPro" id="IPR050232">
    <property type="entry name" value="FBL13/AtMIF1-like"/>
</dbReference>
<protein>
    <recommendedName>
        <fullName evidence="2">FBD domain-containing protein</fullName>
    </recommendedName>
</protein>
<accession>A0A444XCX4</accession>
<evidence type="ECO:0000259" key="2">
    <source>
        <dbReference type="SMART" id="SM00579"/>
    </source>
</evidence>
<dbReference type="PANTHER" id="PTHR31900:SF34">
    <property type="entry name" value="EMB|CAB62440.1-RELATED"/>
    <property type="match status" value="1"/>
</dbReference>
<dbReference type="Proteomes" id="UP000289738">
    <property type="component" value="Chromosome B09"/>
</dbReference>
<dbReference type="EMBL" id="SDMP01000019">
    <property type="protein sequence ID" value="RYQ87450.1"/>
    <property type="molecule type" value="Genomic_DNA"/>
</dbReference>
<keyword evidence="4" id="KW-1185">Reference proteome</keyword>
<evidence type="ECO:0000313" key="3">
    <source>
        <dbReference type="EMBL" id="RYQ87450.1"/>
    </source>
</evidence>
<reference evidence="3 4" key="1">
    <citation type="submission" date="2019-01" db="EMBL/GenBank/DDBJ databases">
        <title>Sequencing of cultivated peanut Arachis hypogaea provides insights into genome evolution and oil improvement.</title>
        <authorList>
            <person name="Chen X."/>
        </authorList>
    </citation>
    <scope>NUCLEOTIDE SEQUENCE [LARGE SCALE GENOMIC DNA]</scope>
    <source>
        <strain evidence="4">cv. Fuhuasheng</strain>
        <tissue evidence="3">Leaves</tissue>
    </source>
</reference>
<proteinExistence type="predicted"/>